<protein>
    <recommendedName>
        <fullName evidence="3">Tetratricopeptide repeat protein</fullName>
    </recommendedName>
</protein>
<evidence type="ECO:0000313" key="2">
    <source>
        <dbReference type="Proteomes" id="UP001356704"/>
    </source>
</evidence>
<dbReference type="EMBL" id="JAZHOU010000003">
    <property type="protein sequence ID" value="MEF3079325.1"/>
    <property type="molecule type" value="Genomic_DNA"/>
</dbReference>
<dbReference type="Proteomes" id="UP001356704">
    <property type="component" value="Unassembled WGS sequence"/>
</dbReference>
<reference evidence="1 2" key="1">
    <citation type="submission" date="2024-02" db="EMBL/GenBank/DDBJ databases">
        <title>Winogradskyella poriferorum JCM 12885.</title>
        <authorList>
            <person name="Zhang D.-F."/>
            <person name="Fu Z.-Y."/>
        </authorList>
    </citation>
    <scope>NUCLEOTIDE SEQUENCE [LARGE SCALE GENOMIC DNA]</scope>
    <source>
        <strain evidence="1 2">JCM 12885</strain>
    </source>
</reference>
<evidence type="ECO:0008006" key="3">
    <source>
        <dbReference type="Google" id="ProtNLM"/>
    </source>
</evidence>
<comment type="caution">
    <text evidence="1">The sequence shown here is derived from an EMBL/GenBank/DDBJ whole genome shotgun (WGS) entry which is preliminary data.</text>
</comment>
<evidence type="ECO:0000313" key="1">
    <source>
        <dbReference type="EMBL" id="MEF3079325.1"/>
    </source>
</evidence>
<keyword evidence="2" id="KW-1185">Reference proteome</keyword>
<gene>
    <name evidence="1" type="ORF">V1468_09930</name>
</gene>
<accession>A0ABU7W6P1</accession>
<name>A0ABU7W6P1_9FLAO</name>
<proteinExistence type="predicted"/>
<sequence>MRITIILVILTIQVSCKNRNETNIKSENSAITELTKCNCKNEAITKYHILTNKAEIAICDGDFDRASKNYSLAFKEIKKPFGHDVYNAALSNHLSNNLDERNLNLQLLINNSDDLSTLKSIFVNTYIDENLWNSFVEKRTTDYDSRLRNEFKSIWERDQLFRPMYDTHDDTIQANRIINMNRILSITDSLGFPSQIELGFRKSLRGQNHDVVLVHTSQRRSSDKNIIDLEPILCKAVNEGRFDPEQAISYLHFQNDKDKSDFEVYSTWQYRHHLLPDSLNNKIWLVNLNKEKYERANEIRKKWNADQLDDIATKSDFISRSYIPFIFTSVMTFIENMPTDLTLEEALEHYKMTTSDKKPFKEK</sequence>
<dbReference type="RefSeq" id="WP_331810090.1">
    <property type="nucleotide sequence ID" value="NZ_JAZHOU010000003.1"/>
</dbReference>
<organism evidence="1 2">
    <name type="scientific">Winogradskyella poriferorum</name>
    <dbReference type="NCBI Taxonomy" id="307627"/>
    <lineage>
        <taxon>Bacteria</taxon>
        <taxon>Pseudomonadati</taxon>
        <taxon>Bacteroidota</taxon>
        <taxon>Flavobacteriia</taxon>
        <taxon>Flavobacteriales</taxon>
        <taxon>Flavobacteriaceae</taxon>
        <taxon>Winogradskyella</taxon>
    </lineage>
</organism>